<keyword evidence="4" id="KW-1185">Reference proteome</keyword>
<evidence type="ECO:0000256" key="1">
    <source>
        <dbReference type="ARBA" id="ARBA00022741"/>
    </source>
</evidence>
<evidence type="ECO:0000313" key="3">
    <source>
        <dbReference type="EMBL" id="KAJ1695686.1"/>
    </source>
</evidence>
<dbReference type="GO" id="GO:0016020">
    <property type="term" value="C:membrane"/>
    <property type="evidence" value="ECO:0007669"/>
    <property type="project" value="TreeGrafter"/>
</dbReference>
<dbReference type="PANTHER" id="PTHR24223:SF189">
    <property type="entry name" value="ABC TRANSPORTER C FAMILY MEMBER 5"/>
    <property type="match status" value="1"/>
</dbReference>
<dbReference type="GO" id="GO:0005524">
    <property type="term" value="F:ATP binding"/>
    <property type="evidence" value="ECO:0007669"/>
    <property type="project" value="UniProtKB-KW"/>
</dbReference>
<name>A0A9Q0CKR6_9POAL</name>
<keyword evidence="1" id="KW-0547">Nucleotide-binding</keyword>
<dbReference type="PANTHER" id="PTHR24223">
    <property type="entry name" value="ATP-BINDING CASSETTE SUB-FAMILY C"/>
    <property type="match status" value="1"/>
</dbReference>
<protein>
    <submittedName>
        <fullName evidence="3">Uncharacterized protein</fullName>
    </submittedName>
</protein>
<proteinExistence type="predicted"/>
<comment type="caution">
    <text evidence="3">The sequence shown here is derived from an EMBL/GenBank/DDBJ whole genome shotgun (WGS) entry which is preliminary data.</text>
</comment>
<organism evidence="3 4">
    <name type="scientific">Rhynchospora breviuscula</name>
    <dbReference type="NCBI Taxonomy" id="2022672"/>
    <lineage>
        <taxon>Eukaryota</taxon>
        <taxon>Viridiplantae</taxon>
        <taxon>Streptophyta</taxon>
        <taxon>Embryophyta</taxon>
        <taxon>Tracheophyta</taxon>
        <taxon>Spermatophyta</taxon>
        <taxon>Magnoliopsida</taxon>
        <taxon>Liliopsida</taxon>
        <taxon>Poales</taxon>
        <taxon>Cyperaceae</taxon>
        <taxon>Cyperoideae</taxon>
        <taxon>Rhynchosporeae</taxon>
        <taxon>Rhynchospora</taxon>
    </lineage>
</organism>
<evidence type="ECO:0000256" key="2">
    <source>
        <dbReference type="ARBA" id="ARBA00022840"/>
    </source>
</evidence>
<dbReference type="Proteomes" id="UP001151287">
    <property type="component" value="Unassembled WGS sequence"/>
</dbReference>
<dbReference type="Gene3D" id="3.40.50.300">
    <property type="entry name" value="P-loop containing nucleotide triphosphate hydrolases"/>
    <property type="match status" value="1"/>
</dbReference>
<dbReference type="OrthoDB" id="6500128at2759"/>
<accession>A0A9Q0CKR6</accession>
<gene>
    <name evidence="3" type="ORF">LUZ63_012384</name>
</gene>
<dbReference type="InterPro" id="IPR050173">
    <property type="entry name" value="ABC_transporter_C-like"/>
</dbReference>
<dbReference type="AlphaFoldDB" id="A0A9Q0CKR6"/>
<evidence type="ECO:0000313" key="4">
    <source>
        <dbReference type="Proteomes" id="UP001151287"/>
    </source>
</evidence>
<dbReference type="EMBL" id="JAMQYH010000003">
    <property type="protein sequence ID" value="KAJ1695686.1"/>
    <property type="molecule type" value="Genomic_DNA"/>
</dbReference>
<keyword evidence="2" id="KW-0067">ATP-binding</keyword>
<dbReference type="SUPFAM" id="SSF52540">
    <property type="entry name" value="P-loop containing nucleoside triphosphate hydrolases"/>
    <property type="match status" value="1"/>
</dbReference>
<dbReference type="InterPro" id="IPR027417">
    <property type="entry name" value="P-loop_NTPase"/>
</dbReference>
<dbReference type="GO" id="GO:0042626">
    <property type="term" value="F:ATPase-coupled transmembrane transporter activity"/>
    <property type="evidence" value="ECO:0007669"/>
    <property type="project" value="TreeGrafter"/>
</dbReference>
<reference evidence="3" key="1">
    <citation type="journal article" date="2022" name="Cell">
        <title>Repeat-based holocentromeres influence genome architecture and karyotype evolution.</title>
        <authorList>
            <person name="Hofstatter P.G."/>
            <person name="Thangavel G."/>
            <person name="Lux T."/>
            <person name="Neumann P."/>
            <person name="Vondrak T."/>
            <person name="Novak P."/>
            <person name="Zhang M."/>
            <person name="Costa L."/>
            <person name="Castellani M."/>
            <person name="Scott A."/>
            <person name="Toegelov H."/>
            <person name="Fuchs J."/>
            <person name="Mata-Sucre Y."/>
            <person name="Dias Y."/>
            <person name="Vanzela A.L.L."/>
            <person name="Huettel B."/>
            <person name="Almeida C.C.S."/>
            <person name="Simkova H."/>
            <person name="Souza G."/>
            <person name="Pedrosa-Harand A."/>
            <person name="Macas J."/>
            <person name="Mayer K.F.X."/>
            <person name="Houben A."/>
            <person name="Marques A."/>
        </authorList>
    </citation>
    <scope>NUCLEOTIDE SEQUENCE</scope>
    <source>
        <strain evidence="3">RhyBre1mFocal</strain>
    </source>
</reference>
<sequence>MRQHQLFTMGKTLKKAKILMLNEVTASVDTATDNHIQQNIRHEWRDCTVIMIAHLILTVMESDLVLVLNAEKPVEIDKAQRLINNCRSAFVKLVSEYTERSSSILAA</sequence>